<proteinExistence type="predicted"/>
<feature type="transmembrane region" description="Helical" evidence="1">
    <location>
        <begin position="299"/>
        <end position="323"/>
    </location>
</feature>
<keyword evidence="1" id="KW-0472">Membrane</keyword>
<keyword evidence="1" id="KW-0812">Transmembrane</keyword>
<feature type="transmembrane region" description="Helical" evidence="1">
    <location>
        <begin position="226"/>
        <end position="246"/>
    </location>
</feature>
<name>G2QWA1_THETT</name>
<dbReference type="AlphaFoldDB" id="G2QWA1"/>
<evidence type="ECO:0000256" key="1">
    <source>
        <dbReference type="SAM" id="Phobius"/>
    </source>
</evidence>
<dbReference type="InterPro" id="IPR007251">
    <property type="entry name" value="Iron_permease_Fet4"/>
</dbReference>
<dbReference type="KEGG" id="ttt:THITE_2153032"/>
<evidence type="ECO:0000313" key="2">
    <source>
        <dbReference type="EMBL" id="AEO63076.1"/>
    </source>
</evidence>
<keyword evidence="3" id="KW-1185">Reference proteome</keyword>
<feature type="transmembrane region" description="Helical" evidence="1">
    <location>
        <begin position="194"/>
        <end position="214"/>
    </location>
</feature>
<evidence type="ECO:0000313" key="3">
    <source>
        <dbReference type="Proteomes" id="UP000008181"/>
    </source>
</evidence>
<accession>G2QWA1</accession>
<organism evidence="2 3">
    <name type="scientific">Thermothielavioides terrestris (strain ATCC 38088 / NRRL 8126)</name>
    <name type="common">Thielavia terrestris</name>
    <dbReference type="NCBI Taxonomy" id="578455"/>
    <lineage>
        <taxon>Eukaryota</taxon>
        <taxon>Fungi</taxon>
        <taxon>Dikarya</taxon>
        <taxon>Ascomycota</taxon>
        <taxon>Pezizomycotina</taxon>
        <taxon>Sordariomycetes</taxon>
        <taxon>Sordariomycetidae</taxon>
        <taxon>Sordariales</taxon>
        <taxon>Chaetomiaceae</taxon>
        <taxon>Thermothielavioides</taxon>
        <taxon>Thermothielavioides terrestris</taxon>
    </lineage>
</organism>
<gene>
    <name evidence="2" type="ORF">THITE_2153032</name>
</gene>
<feature type="transmembrane region" description="Helical" evidence="1">
    <location>
        <begin position="102"/>
        <end position="121"/>
    </location>
</feature>
<dbReference type="GO" id="GO:0055085">
    <property type="term" value="P:transmembrane transport"/>
    <property type="evidence" value="ECO:0007669"/>
    <property type="project" value="InterPro"/>
</dbReference>
<reference evidence="2 3" key="1">
    <citation type="journal article" date="2011" name="Nat. Biotechnol.">
        <title>Comparative genomic analysis of the thermophilic biomass-degrading fungi Myceliophthora thermophila and Thielavia terrestris.</title>
        <authorList>
            <person name="Berka R.M."/>
            <person name="Grigoriev I.V."/>
            <person name="Otillar R."/>
            <person name="Salamov A."/>
            <person name="Grimwood J."/>
            <person name="Reid I."/>
            <person name="Ishmael N."/>
            <person name="John T."/>
            <person name="Darmond C."/>
            <person name="Moisan M.-C."/>
            <person name="Henrissat B."/>
            <person name="Coutinho P.M."/>
            <person name="Lombard V."/>
            <person name="Natvig D.O."/>
            <person name="Lindquist E."/>
            <person name="Schmutz J."/>
            <person name="Lucas S."/>
            <person name="Harris P."/>
            <person name="Powlowski J."/>
            <person name="Bellemare A."/>
            <person name="Taylor D."/>
            <person name="Butler G."/>
            <person name="de Vries R.P."/>
            <person name="Allijn I.E."/>
            <person name="van den Brink J."/>
            <person name="Ushinsky S."/>
            <person name="Storms R."/>
            <person name="Powell A.J."/>
            <person name="Paulsen I.T."/>
            <person name="Elbourne L.D.H."/>
            <person name="Baker S.E."/>
            <person name="Magnuson J."/>
            <person name="LaBoissiere S."/>
            <person name="Clutterbuck A.J."/>
            <person name="Martinez D."/>
            <person name="Wogulis M."/>
            <person name="de Leon A.L."/>
            <person name="Rey M.W."/>
            <person name="Tsang A."/>
        </authorList>
    </citation>
    <scope>NUCLEOTIDE SEQUENCE [LARGE SCALE GENOMIC DNA]</scope>
    <source>
        <strain evidence="3">ATCC 38088 / NRRL 8126</strain>
    </source>
</reference>
<feature type="transmembrane region" description="Helical" evidence="1">
    <location>
        <begin position="445"/>
        <end position="464"/>
    </location>
</feature>
<dbReference type="OrthoDB" id="2224262at2759"/>
<dbReference type="GeneID" id="11517232"/>
<dbReference type="Proteomes" id="UP000008181">
    <property type="component" value="Chromosome 1"/>
</dbReference>
<dbReference type="HOGENOM" id="CLU_028340_0_0_1"/>
<feature type="transmembrane region" description="Helical" evidence="1">
    <location>
        <begin position="335"/>
        <end position="354"/>
    </location>
</feature>
<dbReference type="EMBL" id="CP003009">
    <property type="protein sequence ID" value="AEO63076.1"/>
    <property type="molecule type" value="Genomic_DNA"/>
</dbReference>
<keyword evidence="1" id="KW-1133">Transmembrane helix</keyword>
<protein>
    <submittedName>
        <fullName evidence="2">Uncharacterized protein</fullName>
    </submittedName>
</protein>
<feature type="transmembrane region" description="Helical" evidence="1">
    <location>
        <begin position="77"/>
        <end position="96"/>
    </location>
</feature>
<dbReference type="RefSeq" id="XP_003649412.1">
    <property type="nucleotide sequence ID" value="XM_003649364.1"/>
</dbReference>
<sequence length="495" mass="55300">MKRFSVLNWLATLGVKEAIEDAAPTQQVVTATAEAVDKGAVVLVGASDNITGFVEKSKARMLDRWLDALVRVSGSEAMFIVIVLGLLTWAFLGIPFGKSADWAVMISDVQAIVSYLFDSLLMRQQLNEYERFIRVSAMLQSRNLSHRRMLRQIARGGRHVVAPEDLGNLEQVRFSEDLPKESFIGRVSTLASRIFGHIVTVGFYWLCIFIWLGFGQYCGWSDEWQLYINSATSALMVFIFAFLANIQERHTDYNDQCLNSIFEVDSAVELKLRLLSGDTMPNPAVVIPAPKVGKLQRAIFYYADLVGTLVGLAILIIAMVVWLAIGPVLSFSSDWWLIIGTYAGLVGLNDGFVLRNVQLQLSRYQDKAFDQVQLEDKAIFDDIRVSDPKIEYVEDDSLSYRLSERMGIVTSHEVTVVLGGIAILGLLAGATAMKWSTTGQLLCNIPPSVVECFFMMILITGHNISDSRRRADLRTLYVRRLKLLGYVEKLEASSP</sequence>
<dbReference type="eggNOG" id="ENOG502QRCK">
    <property type="taxonomic scope" value="Eukaryota"/>
</dbReference>
<dbReference type="Pfam" id="PF04120">
    <property type="entry name" value="Iron_permease"/>
    <property type="match status" value="2"/>
</dbReference>
<feature type="transmembrane region" description="Helical" evidence="1">
    <location>
        <begin position="414"/>
        <end position="433"/>
    </location>
</feature>